<dbReference type="InterPro" id="IPR000595">
    <property type="entry name" value="cNMP-bd_dom"/>
</dbReference>
<dbReference type="Proteomes" id="UP000242705">
    <property type="component" value="Unassembled WGS sequence"/>
</dbReference>
<dbReference type="SMART" id="SM00100">
    <property type="entry name" value="cNMP"/>
    <property type="match status" value="1"/>
</dbReference>
<dbReference type="PANTHER" id="PTHR24567:SF74">
    <property type="entry name" value="HTH-TYPE TRANSCRIPTIONAL REGULATOR ARCR"/>
    <property type="match status" value="1"/>
</dbReference>
<evidence type="ECO:0000256" key="1">
    <source>
        <dbReference type="ARBA" id="ARBA00023015"/>
    </source>
</evidence>
<evidence type="ECO:0000256" key="2">
    <source>
        <dbReference type="ARBA" id="ARBA00023125"/>
    </source>
</evidence>
<dbReference type="InterPro" id="IPR014710">
    <property type="entry name" value="RmlC-like_jellyroll"/>
</dbReference>
<accession>A0A2T2X029</accession>
<comment type="caution">
    <text evidence="6">The sequence shown here is derived from an EMBL/GenBank/DDBJ whole genome shotgun (WGS) entry which is preliminary data.</text>
</comment>
<dbReference type="InterPro" id="IPR012318">
    <property type="entry name" value="HTH_CRP"/>
</dbReference>
<name>A0A2T2X029_SULTH</name>
<sequence>MPLVFIIYVPFRREQRMESMKTKFDYLAEINLLTELSAEDIAAIDALVPIMSYPANTIIYEPGDKIQQIFFLKRGRVQLFQVTPEGKQLTLTVLGDGNIFGETDLFATGAGSCYAKTVAPTLVCKMGKADLARFMEQRPRIALKLVEILSQEIRKLQALTTMLVLEDVKTRIGYLLLTLSDQFGQEEDHGWVRIDLKLTHQEVAHLIGATRESVSLVLSEFPADTVQTERGVIRVQPKRLENLLHD</sequence>
<dbReference type="PROSITE" id="PS51063">
    <property type="entry name" value="HTH_CRP_2"/>
    <property type="match status" value="1"/>
</dbReference>
<dbReference type="GO" id="GO:0005829">
    <property type="term" value="C:cytosol"/>
    <property type="evidence" value="ECO:0007669"/>
    <property type="project" value="TreeGrafter"/>
</dbReference>
<organism evidence="6 7">
    <name type="scientific">Sulfobacillus thermosulfidooxidans</name>
    <dbReference type="NCBI Taxonomy" id="28034"/>
    <lineage>
        <taxon>Bacteria</taxon>
        <taxon>Bacillati</taxon>
        <taxon>Bacillota</taxon>
        <taxon>Clostridia</taxon>
        <taxon>Eubacteriales</taxon>
        <taxon>Clostridiales Family XVII. Incertae Sedis</taxon>
        <taxon>Sulfobacillus</taxon>
    </lineage>
</organism>
<dbReference type="CDD" id="cd00038">
    <property type="entry name" value="CAP_ED"/>
    <property type="match status" value="1"/>
</dbReference>
<protein>
    <submittedName>
        <fullName evidence="6">Crp/Fnr family transcriptional regulator</fullName>
    </submittedName>
</protein>
<dbReference type="SUPFAM" id="SSF51206">
    <property type="entry name" value="cAMP-binding domain-like"/>
    <property type="match status" value="1"/>
</dbReference>
<dbReference type="InterPro" id="IPR036390">
    <property type="entry name" value="WH_DNA-bd_sf"/>
</dbReference>
<dbReference type="PROSITE" id="PS50042">
    <property type="entry name" value="CNMP_BINDING_3"/>
    <property type="match status" value="1"/>
</dbReference>
<evidence type="ECO:0000313" key="6">
    <source>
        <dbReference type="EMBL" id="PSR27849.1"/>
    </source>
</evidence>
<dbReference type="InterPro" id="IPR018490">
    <property type="entry name" value="cNMP-bd_dom_sf"/>
</dbReference>
<dbReference type="InterPro" id="IPR050397">
    <property type="entry name" value="Env_Response_Regulators"/>
</dbReference>
<dbReference type="SUPFAM" id="SSF46785">
    <property type="entry name" value="Winged helix' DNA-binding domain"/>
    <property type="match status" value="1"/>
</dbReference>
<reference evidence="6 7" key="1">
    <citation type="journal article" date="2014" name="BMC Genomics">
        <title>Comparison of environmental and isolate Sulfobacillus genomes reveals diverse carbon, sulfur, nitrogen, and hydrogen metabolisms.</title>
        <authorList>
            <person name="Justice N.B."/>
            <person name="Norman A."/>
            <person name="Brown C.T."/>
            <person name="Singh A."/>
            <person name="Thomas B.C."/>
            <person name="Banfield J.F."/>
        </authorList>
    </citation>
    <scope>NUCLEOTIDE SEQUENCE [LARGE SCALE GENOMIC DNA]</scope>
    <source>
        <strain evidence="6">AMDSBA5</strain>
    </source>
</reference>
<dbReference type="PANTHER" id="PTHR24567">
    <property type="entry name" value="CRP FAMILY TRANSCRIPTIONAL REGULATORY PROTEIN"/>
    <property type="match status" value="1"/>
</dbReference>
<evidence type="ECO:0000259" key="5">
    <source>
        <dbReference type="PROSITE" id="PS51063"/>
    </source>
</evidence>
<evidence type="ECO:0000256" key="3">
    <source>
        <dbReference type="ARBA" id="ARBA00023163"/>
    </source>
</evidence>
<dbReference type="EMBL" id="PXYX01000010">
    <property type="protein sequence ID" value="PSR27849.1"/>
    <property type="molecule type" value="Genomic_DNA"/>
</dbReference>
<dbReference type="AlphaFoldDB" id="A0A2T2X029"/>
<feature type="domain" description="Cyclic nucleotide-binding" evidence="4">
    <location>
        <begin position="32"/>
        <end position="136"/>
    </location>
</feature>
<dbReference type="InterPro" id="IPR036388">
    <property type="entry name" value="WH-like_DNA-bd_sf"/>
</dbReference>
<dbReference type="Pfam" id="PF00027">
    <property type="entry name" value="cNMP_binding"/>
    <property type="match status" value="1"/>
</dbReference>
<dbReference type="Gene3D" id="2.60.120.10">
    <property type="entry name" value="Jelly Rolls"/>
    <property type="match status" value="1"/>
</dbReference>
<evidence type="ECO:0000313" key="7">
    <source>
        <dbReference type="Proteomes" id="UP000242705"/>
    </source>
</evidence>
<feature type="domain" description="HTH crp-type" evidence="5">
    <location>
        <begin position="166"/>
        <end position="239"/>
    </location>
</feature>
<dbReference type="GO" id="GO:0003700">
    <property type="term" value="F:DNA-binding transcription factor activity"/>
    <property type="evidence" value="ECO:0007669"/>
    <property type="project" value="TreeGrafter"/>
</dbReference>
<proteinExistence type="predicted"/>
<keyword evidence="2" id="KW-0238">DNA-binding</keyword>
<dbReference type="GO" id="GO:0003677">
    <property type="term" value="F:DNA binding"/>
    <property type="evidence" value="ECO:0007669"/>
    <property type="project" value="UniProtKB-KW"/>
</dbReference>
<keyword evidence="1" id="KW-0805">Transcription regulation</keyword>
<keyword evidence="3" id="KW-0804">Transcription</keyword>
<gene>
    <name evidence="6" type="ORF">C7B47_07085</name>
</gene>
<evidence type="ECO:0000259" key="4">
    <source>
        <dbReference type="PROSITE" id="PS50042"/>
    </source>
</evidence>
<dbReference type="Pfam" id="PF13545">
    <property type="entry name" value="HTH_Crp_2"/>
    <property type="match status" value="1"/>
</dbReference>
<dbReference type="Gene3D" id="1.10.10.10">
    <property type="entry name" value="Winged helix-like DNA-binding domain superfamily/Winged helix DNA-binding domain"/>
    <property type="match status" value="1"/>
</dbReference>